<organism evidence="1 2">
    <name type="scientific">Lactuca sativa</name>
    <name type="common">Garden lettuce</name>
    <dbReference type="NCBI Taxonomy" id="4236"/>
    <lineage>
        <taxon>Eukaryota</taxon>
        <taxon>Viridiplantae</taxon>
        <taxon>Streptophyta</taxon>
        <taxon>Embryophyta</taxon>
        <taxon>Tracheophyta</taxon>
        <taxon>Spermatophyta</taxon>
        <taxon>Magnoliopsida</taxon>
        <taxon>eudicotyledons</taxon>
        <taxon>Gunneridae</taxon>
        <taxon>Pentapetalae</taxon>
        <taxon>asterids</taxon>
        <taxon>campanulids</taxon>
        <taxon>Asterales</taxon>
        <taxon>Asteraceae</taxon>
        <taxon>Cichorioideae</taxon>
        <taxon>Cichorieae</taxon>
        <taxon>Lactucinae</taxon>
        <taxon>Lactuca</taxon>
    </lineage>
</organism>
<sequence length="135" mass="15862">MLCLIWAGRHYVWAGRRYVMRHYVMVQKALFDVPKGVMLCAGRRYVKGRKAVVMWTGRSTRFFNFFRLVDHLIDDREQSHVTHDYVSLGGSSYWIHVVSYHIKPKINSIFDSYRATLSMYFNYASLAGFDIATHT</sequence>
<proteinExistence type="predicted"/>
<dbReference type="Proteomes" id="UP000235145">
    <property type="component" value="Unassembled WGS sequence"/>
</dbReference>
<dbReference type="EMBL" id="NBSK02000005">
    <property type="protein sequence ID" value="KAJ0208031.1"/>
    <property type="molecule type" value="Genomic_DNA"/>
</dbReference>
<name>A0A9R1VP14_LACSA</name>
<protein>
    <submittedName>
        <fullName evidence="1">Uncharacterized protein</fullName>
    </submittedName>
</protein>
<gene>
    <name evidence="1" type="ORF">LSAT_V11C500240920</name>
</gene>
<dbReference type="AlphaFoldDB" id="A0A9R1VP14"/>
<keyword evidence="2" id="KW-1185">Reference proteome</keyword>
<reference evidence="1 2" key="1">
    <citation type="journal article" date="2017" name="Nat. Commun.">
        <title>Genome assembly with in vitro proximity ligation data and whole-genome triplication in lettuce.</title>
        <authorList>
            <person name="Reyes-Chin-Wo S."/>
            <person name="Wang Z."/>
            <person name="Yang X."/>
            <person name="Kozik A."/>
            <person name="Arikit S."/>
            <person name="Song C."/>
            <person name="Xia L."/>
            <person name="Froenicke L."/>
            <person name="Lavelle D.O."/>
            <person name="Truco M.J."/>
            <person name="Xia R."/>
            <person name="Zhu S."/>
            <person name="Xu C."/>
            <person name="Xu H."/>
            <person name="Xu X."/>
            <person name="Cox K."/>
            <person name="Korf I."/>
            <person name="Meyers B.C."/>
            <person name="Michelmore R.W."/>
        </authorList>
    </citation>
    <scope>NUCLEOTIDE SEQUENCE [LARGE SCALE GENOMIC DNA]</scope>
    <source>
        <strain evidence="2">cv. Salinas</strain>
        <tissue evidence="1">Seedlings</tissue>
    </source>
</reference>
<accession>A0A9R1VP14</accession>
<comment type="caution">
    <text evidence="1">The sequence shown here is derived from an EMBL/GenBank/DDBJ whole genome shotgun (WGS) entry which is preliminary data.</text>
</comment>
<evidence type="ECO:0000313" key="1">
    <source>
        <dbReference type="EMBL" id="KAJ0208031.1"/>
    </source>
</evidence>
<evidence type="ECO:0000313" key="2">
    <source>
        <dbReference type="Proteomes" id="UP000235145"/>
    </source>
</evidence>